<dbReference type="InterPro" id="IPR052600">
    <property type="entry name" value="Nuc_rcpt_coact/corep"/>
</dbReference>
<evidence type="ECO:0000256" key="1">
    <source>
        <dbReference type="SAM" id="MobiDB-lite"/>
    </source>
</evidence>
<name>A0A6P8F6U7_CLUHA</name>
<feature type="region of interest" description="Disordered" evidence="1">
    <location>
        <begin position="1"/>
        <end position="78"/>
    </location>
</feature>
<keyword evidence="2" id="KW-1185">Reference proteome</keyword>
<dbReference type="PRINTS" id="PR01217">
    <property type="entry name" value="PRICHEXTENSN"/>
</dbReference>
<organism evidence="2 3">
    <name type="scientific">Clupea harengus</name>
    <name type="common">Atlantic herring</name>
    <dbReference type="NCBI Taxonomy" id="7950"/>
    <lineage>
        <taxon>Eukaryota</taxon>
        <taxon>Metazoa</taxon>
        <taxon>Chordata</taxon>
        <taxon>Craniata</taxon>
        <taxon>Vertebrata</taxon>
        <taxon>Euteleostomi</taxon>
        <taxon>Actinopterygii</taxon>
        <taxon>Neopterygii</taxon>
        <taxon>Teleostei</taxon>
        <taxon>Clupei</taxon>
        <taxon>Clupeiformes</taxon>
        <taxon>Clupeoidei</taxon>
        <taxon>Clupeidae</taxon>
        <taxon>Clupea</taxon>
    </lineage>
</organism>
<dbReference type="SUPFAM" id="SSF52954">
    <property type="entry name" value="Class II aaRS ABD-related"/>
    <property type="match status" value="1"/>
</dbReference>
<feature type="region of interest" description="Disordered" evidence="1">
    <location>
        <begin position="299"/>
        <end position="477"/>
    </location>
</feature>
<dbReference type="OrthoDB" id="10044938at2759"/>
<dbReference type="AlphaFoldDB" id="A0A6P8F6U7"/>
<gene>
    <name evidence="3" type="primary">si:ch211-216l23.2</name>
</gene>
<protein>
    <submittedName>
        <fullName evidence="3">Nuclear receptor coactivator 5 isoform X1</fullName>
    </submittedName>
</protein>
<evidence type="ECO:0000313" key="2">
    <source>
        <dbReference type="Proteomes" id="UP000515152"/>
    </source>
</evidence>
<evidence type="ECO:0000313" key="3">
    <source>
        <dbReference type="RefSeq" id="XP_031420769.1"/>
    </source>
</evidence>
<feature type="compositionally biased region" description="Pro residues" evidence="1">
    <location>
        <begin position="460"/>
        <end position="477"/>
    </location>
</feature>
<feature type="compositionally biased region" description="Pro residues" evidence="1">
    <location>
        <begin position="381"/>
        <end position="397"/>
    </location>
</feature>
<dbReference type="InterPro" id="IPR036621">
    <property type="entry name" value="Anticodon-bd_dom_sf"/>
</dbReference>
<keyword evidence="3" id="KW-0675">Receptor</keyword>
<reference evidence="3" key="1">
    <citation type="submission" date="2025-08" db="UniProtKB">
        <authorList>
            <consortium name="RefSeq"/>
        </authorList>
    </citation>
    <scope>IDENTIFICATION</scope>
</reference>
<dbReference type="PANTHER" id="PTHR23295">
    <property type="entry name" value="NUCLEAR RECEPTOR COACTIVATOR 5-RELATED"/>
    <property type="match status" value="1"/>
</dbReference>
<dbReference type="RefSeq" id="XP_031420769.1">
    <property type="nucleotide sequence ID" value="XM_031564909.2"/>
</dbReference>
<dbReference type="Gene3D" id="3.40.50.800">
    <property type="entry name" value="Anticodon-binding domain"/>
    <property type="match status" value="1"/>
</dbReference>
<dbReference type="GeneID" id="105892560"/>
<sequence length="477" mass="51537">MASWVKVAGGRRPPPSPNGGKVSGALPRSFRRAPYPLREDRNEEPKDREGFEPRYDDLNQEGDYSGDTNYEGYEQHPHSGFFKRQSFGQKSAFDLAAPSPKRYHPGEKRHALYRWFYKILEGGGGGKKSADCVVLAVNTQNPDYAKSLGLSLQERGLSVEMICLQAESGLTRALQDIRSDGSPLCILVEQTNVTLSSCTVIIFSESLKIHRNMPRDQALDFVLVEFGRVRDSLPCRDPGELAVRAAELADDYLAREKLQRHAVPADTRHLLLLLAEGVHLYPEELDTLSHFLHSRQEHLQASGASTEADAVPPLRNSLPPGMGSPPPLLPTPNISGPTGRDRPGPPPPSGMGEHSPGSIMGMPGTYPKSKPPPLLSMDSAPAPPHRPPGPHGPPPRGGPHGPRGFPPSRGPMGHHGPHPPRGPLMNRGPPPQNGPPQGPPSHAHGPRAPPPSLIAHHPPGLLPSPGPPPSRPPMPRH</sequence>
<dbReference type="PANTHER" id="PTHR23295:SF5">
    <property type="entry name" value="SI:CH211-216L23.2"/>
    <property type="match status" value="1"/>
</dbReference>
<accession>A0A6P8F6U7</accession>
<feature type="compositionally biased region" description="Pro residues" evidence="1">
    <location>
        <begin position="428"/>
        <end position="439"/>
    </location>
</feature>
<feature type="compositionally biased region" description="Basic and acidic residues" evidence="1">
    <location>
        <begin position="37"/>
        <end position="57"/>
    </location>
</feature>
<proteinExistence type="predicted"/>
<dbReference type="Proteomes" id="UP000515152">
    <property type="component" value="Chromosome 3"/>
</dbReference>